<accession>A0A3P7KTP3</accession>
<protein>
    <submittedName>
        <fullName evidence="1">Uncharacterized protein</fullName>
    </submittedName>
</protein>
<reference evidence="1 2" key="1">
    <citation type="submission" date="2018-08" db="EMBL/GenBank/DDBJ databases">
        <authorList>
            <person name="Laetsch R D."/>
            <person name="Stevens L."/>
            <person name="Kumar S."/>
            <person name="Blaxter L. M."/>
        </authorList>
    </citation>
    <scope>NUCLEOTIDE SEQUENCE [LARGE SCALE GENOMIC DNA]</scope>
</reference>
<evidence type="ECO:0000313" key="2">
    <source>
        <dbReference type="Proteomes" id="UP000271087"/>
    </source>
</evidence>
<evidence type="ECO:0000313" key="1">
    <source>
        <dbReference type="EMBL" id="VDN07904.1"/>
    </source>
</evidence>
<dbReference type="Proteomes" id="UP000271087">
    <property type="component" value="Unassembled WGS sequence"/>
</dbReference>
<proteinExistence type="predicted"/>
<keyword evidence="2" id="KW-1185">Reference proteome</keyword>
<sequence length="59" mass="6671">VVALRLHQDDVEAIIQELGGAQIKLPDPHQTSQIVPQTVNLPQLPLPTFSGYPRLWRQF</sequence>
<feature type="non-terminal residue" evidence="1">
    <location>
        <position position="1"/>
    </location>
</feature>
<organism evidence="1 2">
    <name type="scientific">Onchocerca ochengi</name>
    <name type="common">Filarial nematode worm</name>
    <dbReference type="NCBI Taxonomy" id="42157"/>
    <lineage>
        <taxon>Eukaryota</taxon>
        <taxon>Metazoa</taxon>
        <taxon>Ecdysozoa</taxon>
        <taxon>Nematoda</taxon>
        <taxon>Chromadorea</taxon>
        <taxon>Rhabditida</taxon>
        <taxon>Spirurina</taxon>
        <taxon>Spiruromorpha</taxon>
        <taxon>Filarioidea</taxon>
        <taxon>Onchocercidae</taxon>
        <taxon>Onchocerca</taxon>
    </lineage>
</organism>
<dbReference type="AlphaFoldDB" id="A0A3P7KTP3"/>
<dbReference type="EMBL" id="UYRW01022602">
    <property type="protein sequence ID" value="VDN07904.1"/>
    <property type="molecule type" value="Genomic_DNA"/>
</dbReference>
<dbReference type="OrthoDB" id="5873467at2759"/>
<gene>
    <name evidence="1" type="ORF">NOO_LOCUS13954</name>
</gene>
<name>A0A3P7KTP3_ONCOC</name>